<dbReference type="AlphaFoldDB" id="A0A8J4Y272"/>
<dbReference type="EMBL" id="JACEEZ010015056">
    <property type="protein sequence ID" value="KAG0719098.1"/>
    <property type="molecule type" value="Genomic_DNA"/>
</dbReference>
<reference evidence="1" key="1">
    <citation type="submission" date="2020-07" db="EMBL/GenBank/DDBJ databases">
        <title>The High-quality genome of the commercially important snow crab, Chionoecetes opilio.</title>
        <authorList>
            <person name="Jeong J.-H."/>
            <person name="Ryu S."/>
        </authorList>
    </citation>
    <scope>NUCLEOTIDE SEQUENCE</scope>
    <source>
        <strain evidence="1">MADBK_172401_WGS</strain>
        <tissue evidence="1">Digestive gland</tissue>
    </source>
</reference>
<sequence>MDGKTSTWSCLEVLHVENGLCWRHLGLLGGIRLDNRINSKQALPRLDTANSFLTDCTPHETRHANTSVLSHWPRCSGMLTKRQWDMESLPPAVQHQLSKRQRQLGRFENSLESPLYPLYQSPRTKQRAVKSEGGAVALRETQLPSGGWDGCGNRSRRDYWQSRGAVCRHPKNDDQYHHRKEGLYLPRRLSRSKTVDLIQVINGKLENSMRVDVVMGQGHLDNSIKEFNREKRGKGVRRKVQARPRSQARARFPLDPQNKVRTLPFPIREDVSTTFPDGKQSLQIWRLCSLQWALTTRCRHVDHEEADTRIVGPSTRLSLESGCTTCLDTHRGGYWTFLSYFIGQTVSLSSQQVSIG</sequence>
<keyword evidence="2" id="KW-1185">Reference proteome</keyword>
<dbReference type="Proteomes" id="UP000770661">
    <property type="component" value="Unassembled WGS sequence"/>
</dbReference>
<organism evidence="1 2">
    <name type="scientific">Chionoecetes opilio</name>
    <name type="common">Atlantic snow crab</name>
    <name type="synonym">Cancer opilio</name>
    <dbReference type="NCBI Taxonomy" id="41210"/>
    <lineage>
        <taxon>Eukaryota</taxon>
        <taxon>Metazoa</taxon>
        <taxon>Ecdysozoa</taxon>
        <taxon>Arthropoda</taxon>
        <taxon>Crustacea</taxon>
        <taxon>Multicrustacea</taxon>
        <taxon>Malacostraca</taxon>
        <taxon>Eumalacostraca</taxon>
        <taxon>Eucarida</taxon>
        <taxon>Decapoda</taxon>
        <taxon>Pleocyemata</taxon>
        <taxon>Brachyura</taxon>
        <taxon>Eubrachyura</taxon>
        <taxon>Majoidea</taxon>
        <taxon>Majidae</taxon>
        <taxon>Chionoecetes</taxon>
    </lineage>
</organism>
<proteinExistence type="predicted"/>
<gene>
    <name evidence="1" type="ORF">GWK47_051195</name>
</gene>
<comment type="caution">
    <text evidence="1">The sequence shown here is derived from an EMBL/GenBank/DDBJ whole genome shotgun (WGS) entry which is preliminary data.</text>
</comment>
<accession>A0A8J4Y272</accession>
<protein>
    <submittedName>
        <fullName evidence="1">Uncharacterized protein</fullName>
    </submittedName>
</protein>
<evidence type="ECO:0000313" key="1">
    <source>
        <dbReference type="EMBL" id="KAG0719098.1"/>
    </source>
</evidence>
<name>A0A8J4Y272_CHIOP</name>
<evidence type="ECO:0000313" key="2">
    <source>
        <dbReference type="Proteomes" id="UP000770661"/>
    </source>
</evidence>